<comment type="caution">
    <text evidence="1">The sequence shown here is derived from an EMBL/GenBank/DDBJ whole genome shotgun (WGS) entry which is preliminary data.</text>
</comment>
<evidence type="ECO:0000313" key="2">
    <source>
        <dbReference type="Proteomes" id="UP000015454"/>
    </source>
</evidence>
<name>T0GCS6_9LEPT</name>
<organism evidence="1 2">
    <name type="scientific">Leptospira broomii serovar Hurstbridge str. 5399</name>
    <dbReference type="NCBI Taxonomy" id="1049789"/>
    <lineage>
        <taxon>Bacteria</taxon>
        <taxon>Pseudomonadati</taxon>
        <taxon>Spirochaetota</taxon>
        <taxon>Spirochaetia</taxon>
        <taxon>Leptospirales</taxon>
        <taxon>Leptospiraceae</taxon>
        <taxon>Leptospira</taxon>
    </lineage>
</organism>
<evidence type="ECO:0000313" key="1">
    <source>
        <dbReference type="EMBL" id="EQA43223.1"/>
    </source>
</evidence>
<proteinExistence type="predicted"/>
<sequence length="95" mass="11382">MNNARYRVIAICILMERYLRCNFNLKEAVPDWWKIEPELWGERYIHEFNEEDKRHVLSAFSSRSEALKAFLRDVGPLVGENIDRIRSEIEIESRV</sequence>
<keyword evidence="2" id="KW-1185">Reference proteome</keyword>
<dbReference type="OrthoDB" id="9898521at2"/>
<protein>
    <submittedName>
        <fullName evidence="1">Uncharacterized protein</fullName>
    </submittedName>
</protein>
<dbReference type="AlphaFoldDB" id="T0GCS6"/>
<dbReference type="Proteomes" id="UP000015454">
    <property type="component" value="Unassembled WGS sequence"/>
</dbReference>
<dbReference type="RefSeq" id="WP_010570087.1">
    <property type="nucleotide sequence ID" value="NZ_AHMO02000011.1"/>
</dbReference>
<accession>T0GCS6</accession>
<dbReference type="EMBL" id="AHMO02000011">
    <property type="protein sequence ID" value="EQA43223.1"/>
    <property type="molecule type" value="Genomic_DNA"/>
</dbReference>
<dbReference type="STRING" id="1049789.LEP1GSC050_1683"/>
<gene>
    <name evidence="1" type="ORF">LEP1GSC050_1683</name>
</gene>
<reference evidence="1" key="1">
    <citation type="submission" date="2013-05" db="EMBL/GenBank/DDBJ databases">
        <authorList>
            <person name="Harkins D.M."/>
            <person name="Durkin A.S."/>
            <person name="Brinkac L.M."/>
            <person name="Haft D.H."/>
            <person name="Selengut J.D."/>
            <person name="Sanka R."/>
            <person name="DePew J."/>
            <person name="Purushe J."/>
            <person name="Hartskeerl R.A."/>
            <person name="Ahmed A."/>
            <person name="van der Linden H."/>
            <person name="Goris M.G.A."/>
            <person name="Vinetz J.M."/>
            <person name="Sutton G.G."/>
            <person name="Nierman W.C."/>
            <person name="Fouts D.E."/>
        </authorList>
    </citation>
    <scope>NUCLEOTIDE SEQUENCE [LARGE SCALE GENOMIC DNA]</scope>
    <source>
        <strain evidence="1">5399</strain>
    </source>
</reference>